<dbReference type="InterPro" id="IPR003595">
    <property type="entry name" value="Tyr_Pase_cat"/>
</dbReference>
<dbReference type="InterPro" id="IPR000387">
    <property type="entry name" value="Tyr_Pase_dom"/>
</dbReference>
<reference evidence="9" key="1">
    <citation type="submission" date="2025-08" db="UniProtKB">
        <authorList>
            <consortium name="RefSeq"/>
        </authorList>
    </citation>
    <scope>IDENTIFICATION</scope>
    <source>
        <tissue evidence="9">Whole body</tissue>
    </source>
</reference>
<dbReference type="GO" id="GO:0005886">
    <property type="term" value="C:plasma membrane"/>
    <property type="evidence" value="ECO:0007669"/>
    <property type="project" value="TreeGrafter"/>
</dbReference>
<dbReference type="GO" id="GO:0030054">
    <property type="term" value="C:cell junction"/>
    <property type="evidence" value="ECO:0007669"/>
    <property type="project" value="TreeGrafter"/>
</dbReference>
<dbReference type="AlphaFoldDB" id="A0AAJ7RYX5"/>
<dbReference type="PANTHER" id="PTHR46198">
    <property type="entry name" value="PROTEIN-TYROSINE-PHOSPHATASE"/>
    <property type="match status" value="1"/>
</dbReference>
<dbReference type="PRINTS" id="PR00700">
    <property type="entry name" value="PRTYPHPHTASE"/>
</dbReference>
<dbReference type="GO" id="GO:0048666">
    <property type="term" value="P:neuron development"/>
    <property type="evidence" value="ECO:0007669"/>
    <property type="project" value="UniProtKB-ARBA"/>
</dbReference>
<name>A0AAJ7RYX5_9HYME</name>
<organism evidence="8 9">
    <name type="scientific">Ceratina calcarata</name>
    <dbReference type="NCBI Taxonomy" id="156304"/>
    <lineage>
        <taxon>Eukaryota</taxon>
        <taxon>Metazoa</taxon>
        <taxon>Ecdysozoa</taxon>
        <taxon>Arthropoda</taxon>
        <taxon>Hexapoda</taxon>
        <taxon>Insecta</taxon>
        <taxon>Pterygota</taxon>
        <taxon>Neoptera</taxon>
        <taxon>Endopterygota</taxon>
        <taxon>Hymenoptera</taxon>
        <taxon>Apocrita</taxon>
        <taxon>Aculeata</taxon>
        <taxon>Apoidea</taxon>
        <taxon>Anthophila</taxon>
        <taxon>Apidae</taxon>
        <taxon>Ceratina</taxon>
        <taxon>Zadontomerus</taxon>
    </lineage>
</organism>
<dbReference type="GO" id="GO:0005829">
    <property type="term" value="C:cytosol"/>
    <property type="evidence" value="ECO:0007669"/>
    <property type="project" value="TreeGrafter"/>
</dbReference>
<dbReference type="GO" id="GO:0004725">
    <property type="term" value="F:protein tyrosine phosphatase activity"/>
    <property type="evidence" value="ECO:0007669"/>
    <property type="project" value="UniProtKB-EC"/>
</dbReference>
<feature type="domain" description="Tyrosine specific protein phosphatases" evidence="7">
    <location>
        <begin position="33"/>
        <end position="89"/>
    </location>
</feature>
<dbReference type="Proteomes" id="UP000694925">
    <property type="component" value="Unplaced"/>
</dbReference>
<dbReference type="EC" id="3.1.3.48" evidence="1"/>
<dbReference type="InterPro" id="IPR008356">
    <property type="entry name" value="Tyr_Pase_KIM-con"/>
</dbReference>
<dbReference type="Gene3D" id="3.90.190.10">
    <property type="entry name" value="Protein tyrosine phosphatase superfamily"/>
    <property type="match status" value="1"/>
</dbReference>
<evidence type="ECO:0000259" key="6">
    <source>
        <dbReference type="PROSITE" id="PS50055"/>
    </source>
</evidence>
<sequence>MLDLEIRHEGERRHVQHYWFDSWPDHAVPQAADTLVSLASEVISLPGPVIVHCSAGIGRTGCFIALATGMTQLRRDGNVDVLGILCQMR</sequence>
<evidence type="ECO:0000256" key="5">
    <source>
        <dbReference type="PIRSR" id="PIRSR608356-50"/>
    </source>
</evidence>
<dbReference type="KEGG" id="ccal:108623666"/>
<dbReference type="InterPro" id="IPR016130">
    <property type="entry name" value="Tyr_Pase_AS"/>
</dbReference>
<feature type="domain" description="Tyrosine-protein phosphatase" evidence="6">
    <location>
        <begin position="1"/>
        <end position="89"/>
    </location>
</feature>
<dbReference type="GO" id="GO:0009653">
    <property type="term" value="P:anatomical structure morphogenesis"/>
    <property type="evidence" value="ECO:0007669"/>
    <property type="project" value="UniProtKB-ARBA"/>
</dbReference>
<dbReference type="GO" id="GO:0019901">
    <property type="term" value="F:protein kinase binding"/>
    <property type="evidence" value="ECO:0007669"/>
    <property type="project" value="TreeGrafter"/>
</dbReference>
<dbReference type="Pfam" id="PF00102">
    <property type="entry name" value="Y_phosphatase"/>
    <property type="match status" value="1"/>
</dbReference>
<evidence type="ECO:0000256" key="2">
    <source>
        <dbReference type="ARBA" id="ARBA00022553"/>
    </source>
</evidence>
<dbReference type="SMART" id="SM00404">
    <property type="entry name" value="PTPc_motif"/>
    <property type="match status" value="1"/>
</dbReference>
<dbReference type="InterPro" id="IPR000242">
    <property type="entry name" value="PTP_cat"/>
</dbReference>
<protein>
    <recommendedName>
        <fullName evidence="1">protein-tyrosine-phosphatase</fullName>
        <ecNumber evidence="1">3.1.3.48</ecNumber>
    </recommendedName>
</protein>
<evidence type="ECO:0000313" key="9">
    <source>
        <dbReference type="RefSeq" id="XP_026668291.1"/>
    </source>
</evidence>
<gene>
    <name evidence="9" type="primary">LOC108623666</name>
</gene>
<dbReference type="PANTHER" id="PTHR46198:SF4">
    <property type="entry name" value="PROTEIN-TYROSINE-PHOSPHATASE"/>
    <property type="match status" value="1"/>
</dbReference>
<dbReference type="SUPFAM" id="SSF52799">
    <property type="entry name" value="(Phosphotyrosine protein) phosphatases II"/>
    <property type="match status" value="1"/>
</dbReference>
<feature type="active site" description="Phosphocysteine intermediate" evidence="5">
    <location>
        <position position="53"/>
    </location>
</feature>
<evidence type="ECO:0000259" key="7">
    <source>
        <dbReference type="PROSITE" id="PS50056"/>
    </source>
</evidence>
<evidence type="ECO:0000313" key="8">
    <source>
        <dbReference type="Proteomes" id="UP000694925"/>
    </source>
</evidence>
<proteinExistence type="predicted"/>
<dbReference type="PROSITE" id="PS00383">
    <property type="entry name" value="TYR_PHOSPHATASE_1"/>
    <property type="match status" value="1"/>
</dbReference>
<evidence type="ECO:0000256" key="4">
    <source>
        <dbReference type="ARBA" id="ARBA00022912"/>
    </source>
</evidence>
<evidence type="ECO:0000256" key="3">
    <source>
        <dbReference type="ARBA" id="ARBA00022801"/>
    </source>
</evidence>
<dbReference type="RefSeq" id="XP_026668291.1">
    <property type="nucleotide sequence ID" value="XM_026812490.1"/>
</dbReference>
<keyword evidence="2" id="KW-0597">Phosphoprotein</keyword>
<dbReference type="InterPro" id="IPR029021">
    <property type="entry name" value="Prot-tyrosine_phosphatase-like"/>
</dbReference>
<keyword evidence="4" id="KW-0904">Protein phosphatase</keyword>
<keyword evidence="8" id="KW-1185">Reference proteome</keyword>
<dbReference type="PROSITE" id="PS50056">
    <property type="entry name" value="TYR_PHOSPHATASE_2"/>
    <property type="match status" value="1"/>
</dbReference>
<dbReference type="GeneID" id="108623666"/>
<accession>A0AAJ7RYX5</accession>
<keyword evidence="3" id="KW-0378">Hydrolase</keyword>
<dbReference type="PROSITE" id="PS50055">
    <property type="entry name" value="TYR_PHOSPHATASE_PTP"/>
    <property type="match status" value="1"/>
</dbReference>
<evidence type="ECO:0000256" key="1">
    <source>
        <dbReference type="ARBA" id="ARBA00013064"/>
    </source>
</evidence>
<dbReference type="GO" id="GO:0007165">
    <property type="term" value="P:signal transduction"/>
    <property type="evidence" value="ECO:0007669"/>
    <property type="project" value="TreeGrafter"/>
</dbReference>